<dbReference type="PROSITE" id="PS01087">
    <property type="entry name" value="RADICAL_ACTIVATING"/>
    <property type="match status" value="1"/>
</dbReference>
<comment type="cofactor">
    <cofactor evidence="1">
        <name>[4Fe-4S] cluster</name>
        <dbReference type="ChEBI" id="CHEBI:49883"/>
    </cofactor>
</comment>
<name>C4LFY7_TOLAT</name>
<dbReference type="EC" id="1.97.1.4" evidence="11"/>
<keyword evidence="7" id="KW-0408">Iron</keyword>
<keyword evidence="12" id="KW-1185">Reference proteome</keyword>
<dbReference type="InterPro" id="IPR040074">
    <property type="entry name" value="BssD/PflA/YjjW"/>
</dbReference>
<dbReference type="Pfam" id="PF04055">
    <property type="entry name" value="Radical_SAM"/>
    <property type="match status" value="1"/>
</dbReference>
<dbReference type="PROSITE" id="PS51379">
    <property type="entry name" value="4FE4S_FER_2"/>
    <property type="match status" value="1"/>
</dbReference>
<reference evidence="12" key="1">
    <citation type="submission" date="2009-05" db="EMBL/GenBank/DDBJ databases">
        <title>Complete sequence of Tolumonas auensis DSM 9187.</title>
        <authorList>
            <consortium name="US DOE Joint Genome Institute"/>
            <person name="Lucas S."/>
            <person name="Copeland A."/>
            <person name="Lapidus A."/>
            <person name="Glavina del Rio T."/>
            <person name="Tice H."/>
            <person name="Bruce D."/>
            <person name="Goodwin L."/>
            <person name="Pitluck S."/>
            <person name="Chertkov O."/>
            <person name="Brettin T."/>
            <person name="Detter J.C."/>
            <person name="Han C."/>
            <person name="Larimer F."/>
            <person name="Land M."/>
            <person name="Hauser L."/>
            <person name="Kyrpides N."/>
            <person name="Mikhailova N."/>
            <person name="Spring S."/>
            <person name="Beller H."/>
        </authorList>
    </citation>
    <scope>NUCLEOTIDE SEQUENCE [LARGE SCALE GENOMIC DNA]</scope>
    <source>
        <strain evidence="12">DSM 9187 / TA4</strain>
    </source>
</reference>
<keyword evidence="6 11" id="KW-0560">Oxidoreductase</keyword>
<proteinExistence type="inferred from homology"/>
<evidence type="ECO:0000256" key="2">
    <source>
        <dbReference type="ARBA" id="ARBA00009777"/>
    </source>
</evidence>
<dbReference type="PIRSF" id="PIRSF000371">
    <property type="entry name" value="PFL_act_enz"/>
    <property type="match status" value="1"/>
</dbReference>
<dbReference type="eggNOG" id="COG1180">
    <property type="taxonomic scope" value="Bacteria"/>
</dbReference>
<evidence type="ECO:0000256" key="1">
    <source>
        <dbReference type="ARBA" id="ARBA00001966"/>
    </source>
</evidence>
<keyword evidence="4" id="KW-0949">S-adenosyl-L-methionine</keyword>
<dbReference type="CDD" id="cd01335">
    <property type="entry name" value="Radical_SAM"/>
    <property type="match status" value="1"/>
</dbReference>
<feature type="domain" description="4Fe-4S ferredoxin-type" evidence="9">
    <location>
        <begin position="59"/>
        <end position="91"/>
    </location>
</feature>
<dbReference type="InterPro" id="IPR013785">
    <property type="entry name" value="Aldolase_TIM"/>
</dbReference>
<dbReference type="OrthoDB" id="9782387at2"/>
<dbReference type="HOGENOM" id="CLU_058969_0_0_6"/>
<organism evidence="11 12">
    <name type="scientific">Tolumonas auensis (strain DSM 9187 / NBRC 110442 / TA 4)</name>
    <dbReference type="NCBI Taxonomy" id="595494"/>
    <lineage>
        <taxon>Bacteria</taxon>
        <taxon>Pseudomonadati</taxon>
        <taxon>Pseudomonadota</taxon>
        <taxon>Gammaproteobacteria</taxon>
        <taxon>Aeromonadales</taxon>
        <taxon>Aeromonadaceae</taxon>
        <taxon>Tolumonas</taxon>
    </lineage>
</organism>
<dbReference type="InterPro" id="IPR012839">
    <property type="entry name" value="Organic_radical_activase"/>
</dbReference>
<evidence type="ECO:0000313" key="12">
    <source>
        <dbReference type="Proteomes" id="UP000009073"/>
    </source>
</evidence>
<dbReference type="PANTHER" id="PTHR30352:SF4">
    <property type="entry name" value="PYRUVATE FORMATE-LYASE 2-ACTIVATING ENZYME"/>
    <property type="match status" value="1"/>
</dbReference>
<dbReference type="PROSITE" id="PS51918">
    <property type="entry name" value="RADICAL_SAM"/>
    <property type="match status" value="1"/>
</dbReference>
<dbReference type="InterPro" id="IPR034457">
    <property type="entry name" value="Organic_radical-activating"/>
</dbReference>
<dbReference type="STRING" id="595494.Tola_1901"/>
<dbReference type="InterPro" id="IPR001989">
    <property type="entry name" value="Radical_activat_CS"/>
</dbReference>
<gene>
    <name evidence="11" type="ordered locus">Tola_1901</name>
</gene>
<dbReference type="InterPro" id="IPR058240">
    <property type="entry name" value="rSAM_sf"/>
</dbReference>
<evidence type="ECO:0000256" key="7">
    <source>
        <dbReference type="ARBA" id="ARBA00023004"/>
    </source>
</evidence>
<dbReference type="Gene3D" id="3.20.20.70">
    <property type="entry name" value="Aldolase class I"/>
    <property type="match status" value="1"/>
</dbReference>
<evidence type="ECO:0000259" key="10">
    <source>
        <dbReference type="PROSITE" id="PS51918"/>
    </source>
</evidence>
<dbReference type="NCBIfam" id="NF007483">
    <property type="entry name" value="PRK10076.1"/>
    <property type="match status" value="1"/>
</dbReference>
<protein>
    <submittedName>
        <fullName evidence="11">Glycyl-radical enzyme activating protein family</fullName>
        <ecNumber evidence="11">1.97.1.4</ecNumber>
    </submittedName>
</protein>
<dbReference type="PANTHER" id="PTHR30352">
    <property type="entry name" value="PYRUVATE FORMATE-LYASE-ACTIVATING ENZYME"/>
    <property type="match status" value="1"/>
</dbReference>
<keyword evidence="5" id="KW-0479">Metal-binding</keyword>
<evidence type="ECO:0000256" key="6">
    <source>
        <dbReference type="ARBA" id="ARBA00023002"/>
    </source>
</evidence>
<dbReference type="Proteomes" id="UP000009073">
    <property type="component" value="Chromosome"/>
</dbReference>
<evidence type="ECO:0000256" key="8">
    <source>
        <dbReference type="ARBA" id="ARBA00023014"/>
    </source>
</evidence>
<comment type="similarity">
    <text evidence="2">Belongs to the organic radical-activating enzymes family.</text>
</comment>
<sequence>MTSSIAQHINCEPQMEGRIFNMQRYSLNDGTGIRTVVFLKGCPLACPWCANPESRSHKVEYVIREAKCIHCDICPKTVEDCPSGAYERIGTDMTVDEVMKELKKDAVFYFTSNGGVTISGGEVLAQAPFAIELLKRLKAIGIRTAIETTGFGSRTQLLKMAALCDEVLYDFKIMDAAKAKEIIGIDLELVLRNFKAVVSSGVKVIPRIPLIPGYTMTISNLEKILAFLKPFELKELHLLPFHQFGASKYETLKMEYKLTNTKVPSVSEVEAYKKYCESEGYNVVVGG</sequence>
<keyword evidence="8" id="KW-0411">Iron-sulfur</keyword>
<evidence type="ECO:0000256" key="5">
    <source>
        <dbReference type="ARBA" id="ARBA00022723"/>
    </source>
</evidence>
<dbReference type="EMBL" id="CP001616">
    <property type="protein sequence ID" value="ACQ93504.1"/>
    <property type="molecule type" value="Genomic_DNA"/>
</dbReference>
<dbReference type="SFLD" id="SFLDS00029">
    <property type="entry name" value="Radical_SAM"/>
    <property type="match status" value="1"/>
</dbReference>
<accession>C4LFY7</accession>
<evidence type="ECO:0000259" key="9">
    <source>
        <dbReference type="PROSITE" id="PS51379"/>
    </source>
</evidence>
<dbReference type="AlphaFoldDB" id="C4LFY7"/>
<dbReference type="RefSeq" id="WP_015878972.1">
    <property type="nucleotide sequence ID" value="NC_012691.1"/>
</dbReference>
<dbReference type="NCBIfam" id="TIGR02494">
    <property type="entry name" value="PFLE_PFLC"/>
    <property type="match status" value="1"/>
</dbReference>
<dbReference type="GO" id="GO:0043365">
    <property type="term" value="F:[formate-C-acetyltransferase]-activating enzyme activity"/>
    <property type="evidence" value="ECO:0007669"/>
    <property type="project" value="UniProtKB-EC"/>
</dbReference>
<dbReference type="KEGG" id="tau:Tola_1901"/>
<dbReference type="SUPFAM" id="SSF54862">
    <property type="entry name" value="4Fe-4S ferredoxins"/>
    <property type="match status" value="1"/>
</dbReference>
<feature type="domain" description="Radical SAM core" evidence="10">
    <location>
        <begin position="28"/>
        <end position="282"/>
    </location>
</feature>
<dbReference type="GO" id="GO:0051539">
    <property type="term" value="F:4 iron, 4 sulfur cluster binding"/>
    <property type="evidence" value="ECO:0007669"/>
    <property type="project" value="UniProtKB-KW"/>
</dbReference>
<dbReference type="SFLD" id="SFLDG01066">
    <property type="entry name" value="organic_radical-activating_enz"/>
    <property type="match status" value="1"/>
</dbReference>
<keyword evidence="3" id="KW-0004">4Fe-4S</keyword>
<dbReference type="GO" id="GO:0046872">
    <property type="term" value="F:metal ion binding"/>
    <property type="evidence" value="ECO:0007669"/>
    <property type="project" value="UniProtKB-KW"/>
</dbReference>
<dbReference type="InterPro" id="IPR007197">
    <property type="entry name" value="rSAM"/>
</dbReference>
<dbReference type="SFLD" id="SFLDG01118">
    <property type="entry name" value="activating_enzymes__group_2"/>
    <property type="match status" value="1"/>
</dbReference>
<dbReference type="InterPro" id="IPR017896">
    <property type="entry name" value="4Fe4S_Fe-S-bd"/>
</dbReference>
<evidence type="ECO:0000256" key="4">
    <source>
        <dbReference type="ARBA" id="ARBA00022691"/>
    </source>
</evidence>
<dbReference type="SUPFAM" id="SSF102114">
    <property type="entry name" value="Radical SAM enzymes"/>
    <property type="match status" value="1"/>
</dbReference>
<reference evidence="11 12" key="2">
    <citation type="journal article" date="2011" name="Stand. Genomic Sci.">
        <title>Complete genome sequence of Tolumonas auensis type strain (TA 4).</title>
        <authorList>
            <person name="Chertkov O."/>
            <person name="Copeland A."/>
            <person name="Lucas S."/>
            <person name="Lapidus A."/>
            <person name="Berry K.W."/>
            <person name="Detter J.C."/>
            <person name="Del Rio T.G."/>
            <person name="Hammon N."/>
            <person name="Dalin E."/>
            <person name="Tice H."/>
            <person name="Pitluck S."/>
            <person name="Richardson P."/>
            <person name="Bruce D."/>
            <person name="Goodwin L."/>
            <person name="Han C."/>
            <person name="Tapia R."/>
            <person name="Saunders E."/>
            <person name="Schmutz J."/>
            <person name="Brettin T."/>
            <person name="Larimer F."/>
            <person name="Land M."/>
            <person name="Hauser L."/>
            <person name="Spring S."/>
            <person name="Rohde M."/>
            <person name="Kyrpides N.C."/>
            <person name="Ivanova N."/>
            <person name="Goker M."/>
            <person name="Beller H.R."/>
            <person name="Klenk H.P."/>
            <person name="Woyke T."/>
        </authorList>
    </citation>
    <scope>NUCLEOTIDE SEQUENCE [LARGE SCALE GENOMIC DNA]</scope>
    <source>
        <strain evidence="12">DSM 9187 / TA4</strain>
    </source>
</reference>
<evidence type="ECO:0000313" key="11">
    <source>
        <dbReference type="EMBL" id="ACQ93504.1"/>
    </source>
</evidence>
<evidence type="ECO:0000256" key="3">
    <source>
        <dbReference type="ARBA" id="ARBA00022485"/>
    </source>
</evidence>